<dbReference type="EMBL" id="MVGC01000039">
    <property type="protein sequence ID" value="RJE25734.1"/>
    <property type="molecule type" value="Genomic_DNA"/>
</dbReference>
<reference evidence="2" key="1">
    <citation type="submission" date="2017-02" db="EMBL/GenBank/DDBJ databases">
        <authorList>
            <person name="Tafer H."/>
            <person name="Lopandic K."/>
        </authorList>
    </citation>
    <scope>NUCLEOTIDE SEQUENCE [LARGE SCALE GENOMIC DNA]</scope>
    <source>
        <strain evidence="2">CBS 366.77</strain>
    </source>
</reference>
<comment type="caution">
    <text evidence="1">The sequence shown here is derived from an EMBL/GenBank/DDBJ whole genome shotgun (WGS) entry which is preliminary data.</text>
</comment>
<protein>
    <submittedName>
        <fullName evidence="1">Uncharacterized protein</fullName>
    </submittedName>
</protein>
<dbReference type="AlphaFoldDB" id="A0A3A3A221"/>
<name>A0A3A3A221_9EURO</name>
<evidence type="ECO:0000313" key="1">
    <source>
        <dbReference type="EMBL" id="RJE25734.1"/>
    </source>
</evidence>
<organism evidence="1 2">
    <name type="scientific">Aspergillus sclerotialis</name>
    <dbReference type="NCBI Taxonomy" id="2070753"/>
    <lineage>
        <taxon>Eukaryota</taxon>
        <taxon>Fungi</taxon>
        <taxon>Dikarya</taxon>
        <taxon>Ascomycota</taxon>
        <taxon>Pezizomycotina</taxon>
        <taxon>Eurotiomycetes</taxon>
        <taxon>Eurotiomycetidae</taxon>
        <taxon>Eurotiales</taxon>
        <taxon>Aspergillaceae</taxon>
        <taxon>Aspergillus</taxon>
        <taxon>Aspergillus subgen. Polypaecilum</taxon>
    </lineage>
</organism>
<accession>A0A3A3A221</accession>
<gene>
    <name evidence="1" type="ORF">PHISCL_01922</name>
</gene>
<sequence length="137" mass="16129">MFSTRGTDQIVTRIPQLETRFDFYRWFRALKNHVRADLWTYFDPDSDRVYEEPEPPNCSSVRKGAIGIGDFDTLELKLCLSFRPSMTGGWSGIRDTLKKERCSCGSYGNQFQDTVYQPRLRRNRTHPDEFCRSFKVL</sequence>
<evidence type="ECO:0000313" key="2">
    <source>
        <dbReference type="Proteomes" id="UP000266188"/>
    </source>
</evidence>
<dbReference type="Proteomes" id="UP000266188">
    <property type="component" value="Unassembled WGS sequence"/>
</dbReference>
<proteinExistence type="predicted"/>
<keyword evidence="2" id="KW-1185">Reference proteome</keyword>